<dbReference type="GO" id="GO:0005829">
    <property type="term" value="C:cytosol"/>
    <property type="evidence" value="ECO:0007669"/>
    <property type="project" value="TreeGrafter"/>
</dbReference>
<dbReference type="VEuPathDB" id="FungiDB:ASPCADRAFT_399762"/>
<feature type="domain" description="D-isomer specific 2-hydroxyacid dehydrogenase NAD-binding" evidence="4">
    <location>
        <begin position="124"/>
        <end position="307"/>
    </location>
</feature>
<evidence type="ECO:0000313" key="6">
    <source>
        <dbReference type="Proteomes" id="UP000188318"/>
    </source>
</evidence>
<dbReference type="InterPro" id="IPR036291">
    <property type="entry name" value="NAD(P)-bd_dom_sf"/>
</dbReference>
<dbReference type="GO" id="GO:0051287">
    <property type="term" value="F:NAD binding"/>
    <property type="evidence" value="ECO:0007669"/>
    <property type="project" value="InterPro"/>
</dbReference>
<dbReference type="GO" id="GO:0030267">
    <property type="term" value="F:glyoxylate reductase (NADPH) activity"/>
    <property type="evidence" value="ECO:0007669"/>
    <property type="project" value="TreeGrafter"/>
</dbReference>
<dbReference type="PROSITE" id="PS00671">
    <property type="entry name" value="D_2_HYDROXYACID_DH_3"/>
    <property type="match status" value="1"/>
</dbReference>
<dbReference type="SUPFAM" id="SSF51735">
    <property type="entry name" value="NAD(P)-binding Rossmann-fold domains"/>
    <property type="match status" value="1"/>
</dbReference>
<dbReference type="CDD" id="cd12168">
    <property type="entry name" value="Mand_dh_like"/>
    <property type="match status" value="1"/>
</dbReference>
<dbReference type="OrthoDB" id="9991913at2759"/>
<sequence>MPKPIVLHLGDPIAYNHDLYNGPFSERFTIIRNEDLTRESFIEALKTNKYGPISALLRPHFASGNEMSPWDTTLISYLPPSTKIFSSAGAGYDTISIPSLTTKGIYYTNGAGASDEAVSDTTIYMILSVFRNFTASQMAARSGDTARFMACHKDLAGISHNPRGKVLGLIGLGRIGALVARKARMGLGMEVVYFDSKRRVEEWERELGVVWGGGLKGTMGRADVVSVHCDLNPETKGLIDRERIGWMKDGVRVVNVARGGVVVEGDLVDALQTGKVSAAALDVHEFEPVVDERLRGMENVTLTTHVGGGVVETRMGFERLAMENILAVVGEDGEVRGEPLTAVNGREVREVLEGRKNGERE</sequence>
<evidence type="ECO:0000313" key="5">
    <source>
        <dbReference type="EMBL" id="OOF91885.1"/>
    </source>
</evidence>
<keyword evidence="1 2" id="KW-0560">Oxidoreductase</keyword>
<keyword evidence="6" id="KW-1185">Reference proteome</keyword>
<dbReference type="Pfam" id="PF00389">
    <property type="entry name" value="2-Hacid_dh"/>
    <property type="match status" value="1"/>
</dbReference>
<proteinExistence type="inferred from homology"/>
<gene>
    <name evidence="5" type="ORF">ASPCADRAFT_399762</name>
</gene>
<evidence type="ECO:0000256" key="1">
    <source>
        <dbReference type="ARBA" id="ARBA00023002"/>
    </source>
</evidence>
<dbReference type="GO" id="GO:0016618">
    <property type="term" value="F:hydroxypyruvate reductase [NAD(P)H] activity"/>
    <property type="evidence" value="ECO:0007669"/>
    <property type="project" value="TreeGrafter"/>
</dbReference>
<dbReference type="InterPro" id="IPR050223">
    <property type="entry name" value="D-isomer_2-hydroxyacid_DH"/>
</dbReference>
<evidence type="ECO:0000259" key="4">
    <source>
        <dbReference type="Pfam" id="PF02826"/>
    </source>
</evidence>
<name>A0A1R3RBL0_ASPC5</name>
<reference evidence="6" key="1">
    <citation type="journal article" date="2017" name="Genome Biol.">
        <title>Comparative genomics reveals high biological diversity and specific adaptations in the industrially and medically important fungal genus Aspergillus.</title>
        <authorList>
            <person name="de Vries R.P."/>
            <person name="Riley R."/>
            <person name="Wiebenga A."/>
            <person name="Aguilar-Osorio G."/>
            <person name="Amillis S."/>
            <person name="Uchima C.A."/>
            <person name="Anderluh G."/>
            <person name="Asadollahi M."/>
            <person name="Askin M."/>
            <person name="Barry K."/>
            <person name="Battaglia E."/>
            <person name="Bayram O."/>
            <person name="Benocci T."/>
            <person name="Braus-Stromeyer S.A."/>
            <person name="Caldana C."/>
            <person name="Canovas D."/>
            <person name="Cerqueira G.C."/>
            <person name="Chen F."/>
            <person name="Chen W."/>
            <person name="Choi C."/>
            <person name="Clum A."/>
            <person name="Dos Santos R.A."/>
            <person name="Damasio A.R."/>
            <person name="Diallinas G."/>
            <person name="Emri T."/>
            <person name="Fekete E."/>
            <person name="Flipphi M."/>
            <person name="Freyberg S."/>
            <person name="Gallo A."/>
            <person name="Gournas C."/>
            <person name="Habgood R."/>
            <person name="Hainaut M."/>
            <person name="Harispe M.L."/>
            <person name="Henrissat B."/>
            <person name="Hilden K.S."/>
            <person name="Hope R."/>
            <person name="Hossain A."/>
            <person name="Karabika E."/>
            <person name="Karaffa L."/>
            <person name="Karanyi Z."/>
            <person name="Krasevec N."/>
            <person name="Kuo A."/>
            <person name="Kusch H."/>
            <person name="LaButti K."/>
            <person name="Lagendijk E.L."/>
            <person name="Lapidus A."/>
            <person name="Levasseur A."/>
            <person name="Lindquist E."/>
            <person name="Lipzen A."/>
            <person name="Logrieco A.F."/>
            <person name="MacCabe A."/>
            <person name="Maekelae M.R."/>
            <person name="Malavazi I."/>
            <person name="Melin P."/>
            <person name="Meyer V."/>
            <person name="Mielnichuk N."/>
            <person name="Miskei M."/>
            <person name="Molnar A.P."/>
            <person name="Mule G."/>
            <person name="Ngan C.Y."/>
            <person name="Orejas M."/>
            <person name="Orosz E."/>
            <person name="Ouedraogo J.P."/>
            <person name="Overkamp K.M."/>
            <person name="Park H.-S."/>
            <person name="Perrone G."/>
            <person name="Piumi F."/>
            <person name="Punt P.J."/>
            <person name="Ram A.F."/>
            <person name="Ramon A."/>
            <person name="Rauscher S."/>
            <person name="Record E."/>
            <person name="Riano-Pachon D.M."/>
            <person name="Robert V."/>
            <person name="Roehrig J."/>
            <person name="Ruller R."/>
            <person name="Salamov A."/>
            <person name="Salih N.S."/>
            <person name="Samson R.A."/>
            <person name="Sandor E."/>
            <person name="Sanguinetti M."/>
            <person name="Schuetze T."/>
            <person name="Sepcic K."/>
            <person name="Shelest E."/>
            <person name="Sherlock G."/>
            <person name="Sophianopoulou V."/>
            <person name="Squina F.M."/>
            <person name="Sun H."/>
            <person name="Susca A."/>
            <person name="Todd R.B."/>
            <person name="Tsang A."/>
            <person name="Unkles S.E."/>
            <person name="van de Wiele N."/>
            <person name="van Rossen-Uffink D."/>
            <person name="Oliveira J.V."/>
            <person name="Vesth T.C."/>
            <person name="Visser J."/>
            <person name="Yu J.-H."/>
            <person name="Zhou M."/>
            <person name="Andersen M.R."/>
            <person name="Archer D.B."/>
            <person name="Baker S.E."/>
            <person name="Benoit I."/>
            <person name="Brakhage A.A."/>
            <person name="Braus G.H."/>
            <person name="Fischer R."/>
            <person name="Frisvad J.C."/>
            <person name="Goldman G.H."/>
            <person name="Houbraken J."/>
            <person name="Oakley B."/>
            <person name="Pocsi I."/>
            <person name="Scazzocchio C."/>
            <person name="Seiboth B."/>
            <person name="vanKuyk P.A."/>
            <person name="Wortman J."/>
            <person name="Dyer P.S."/>
            <person name="Grigoriev I.V."/>
        </authorList>
    </citation>
    <scope>NUCLEOTIDE SEQUENCE [LARGE SCALE GENOMIC DNA]</scope>
    <source>
        <strain evidence="6">ITEM 5010</strain>
    </source>
</reference>
<dbReference type="PANTHER" id="PTHR10996">
    <property type="entry name" value="2-HYDROXYACID DEHYDROGENASE-RELATED"/>
    <property type="match status" value="1"/>
</dbReference>
<dbReference type="Proteomes" id="UP000188318">
    <property type="component" value="Unassembled WGS sequence"/>
</dbReference>
<comment type="similarity">
    <text evidence="2">Belongs to the D-isomer specific 2-hydroxyacid dehydrogenase family.</text>
</comment>
<dbReference type="Pfam" id="PF02826">
    <property type="entry name" value="2-Hacid_dh_C"/>
    <property type="match status" value="1"/>
</dbReference>
<dbReference type="STRING" id="602072.A0A1R3RBL0"/>
<organism evidence="5 6">
    <name type="scientific">Aspergillus carbonarius (strain ITEM 5010)</name>
    <dbReference type="NCBI Taxonomy" id="602072"/>
    <lineage>
        <taxon>Eukaryota</taxon>
        <taxon>Fungi</taxon>
        <taxon>Dikarya</taxon>
        <taxon>Ascomycota</taxon>
        <taxon>Pezizomycotina</taxon>
        <taxon>Eurotiomycetes</taxon>
        <taxon>Eurotiomycetidae</taxon>
        <taxon>Eurotiales</taxon>
        <taxon>Aspergillaceae</taxon>
        <taxon>Aspergillus</taxon>
        <taxon>Aspergillus subgen. Circumdati</taxon>
    </lineage>
</organism>
<dbReference type="OMA" id="RIWYANG"/>
<dbReference type="SUPFAM" id="SSF52283">
    <property type="entry name" value="Formate/glycerate dehydrogenase catalytic domain-like"/>
    <property type="match status" value="1"/>
</dbReference>
<accession>A0A1R3RBL0</accession>
<evidence type="ECO:0008006" key="7">
    <source>
        <dbReference type="Google" id="ProtNLM"/>
    </source>
</evidence>
<dbReference type="Gene3D" id="3.40.50.720">
    <property type="entry name" value="NAD(P)-binding Rossmann-like Domain"/>
    <property type="match status" value="2"/>
</dbReference>
<dbReference type="PANTHER" id="PTHR10996:SF281">
    <property type="entry name" value="D-ISOMER SPECIFIC 2-HYDROXYACID DEHYDROGENASE NAD-BINDING DOMAIN-CONTAINING PROTEIN-RELATED"/>
    <property type="match status" value="1"/>
</dbReference>
<feature type="domain" description="D-isomer specific 2-hydroxyacid dehydrogenase catalytic" evidence="3">
    <location>
        <begin position="63"/>
        <end position="329"/>
    </location>
</feature>
<dbReference type="InterPro" id="IPR006139">
    <property type="entry name" value="D-isomer_2_OHA_DH_cat_dom"/>
</dbReference>
<dbReference type="InterPro" id="IPR006140">
    <property type="entry name" value="D-isomer_DH_NAD-bd"/>
</dbReference>
<evidence type="ECO:0000259" key="3">
    <source>
        <dbReference type="Pfam" id="PF00389"/>
    </source>
</evidence>
<evidence type="ECO:0000256" key="2">
    <source>
        <dbReference type="RuleBase" id="RU003719"/>
    </source>
</evidence>
<dbReference type="AlphaFoldDB" id="A0A1R3RBL0"/>
<dbReference type="InterPro" id="IPR029753">
    <property type="entry name" value="D-isomer_DH_CS"/>
</dbReference>
<protein>
    <recommendedName>
        <fullName evidence="7">D-isomer specific 2-hydroxyacid dehydrogenase NAD-binding domain-containing protein</fullName>
    </recommendedName>
</protein>
<dbReference type="EMBL" id="KV907509">
    <property type="protein sequence ID" value="OOF91885.1"/>
    <property type="molecule type" value="Genomic_DNA"/>
</dbReference>